<keyword evidence="3" id="KW-1185">Reference proteome</keyword>
<name>A0A1W0E8E8_9MICR</name>
<dbReference type="EMBL" id="MNPJ01000007">
    <property type="protein sequence ID" value="OQS55534.1"/>
    <property type="molecule type" value="Genomic_DNA"/>
</dbReference>
<feature type="compositionally biased region" description="Polar residues" evidence="1">
    <location>
        <begin position="705"/>
        <end position="714"/>
    </location>
</feature>
<proteinExistence type="predicted"/>
<accession>A0A1W0E8E8</accession>
<feature type="region of interest" description="Disordered" evidence="1">
    <location>
        <begin position="85"/>
        <end position="115"/>
    </location>
</feature>
<feature type="compositionally biased region" description="Basic and acidic residues" evidence="1">
    <location>
        <begin position="220"/>
        <end position="240"/>
    </location>
</feature>
<feature type="region of interest" description="Disordered" evidence="1">
    <location>
        <begin position="275"/>
        <end position="346"/>
    </location>
</feature>
<evidence type="ECO:0000313" key="3">
    <source>
        <dbReference type="Proteomes" id="UP000192758"/>
    </source>
</evidence>
<feature type="compositionally biased region" description="Polar residues" evidence="1">
    <location>
        <begin position="313"/>
        <end position="346"/>
    </location>
</feature>
<feature type="region of interest" description="Disordered" evidence="1">
    <location>
        <begin position="467"/>
        <end position="587"/>
    </location>
</feature>
<dbReference type="Proteomes" id="UP000192758">
    <property type="component" value="Unassembled WGS sequence"/>
</dbReference>
<protein>
    <submittedName>
        <fullName evidence="2">Uncharacterized protein</fullName>
    </submittedName>
</protein>
<dbReference type="VEuPathDB" id="MicrosporidiaDB:EHP00_562"/>
<feature type="region of interest" description="Disordered" evidence="1">
    <location>
        <begin position="1"/>
        <end position="27"/>
    </location>
</feature>
<feature type="compositionally biased region" description="Polar residues" evidence="1">
    <location>
        <begin position="501"/>
        <end position="514"/>
    </location>
</feature>
<evidence type="ECO:0000256" key="1">
    <source>
        <dbReference type="SAM" id="MobiDB-lite"/>
    </source>
</evidence>
<evidence type="ECO:0000313" key="2">
    <source>
        <dbReference type="EMBL" id="OQS55534.1"/>
    </source>
</evidence>
<feature type="compositionally biased region" description="Polar residues" evidence="1">
    <location>
        <begin position="547"/>
        <end position="581"/>
    </location>
</feature>
<reference evidence="2 3" key="1">
    <citation type="journal article" date="2017" name="Environ. Microbiol.">
        <title>Decay of the glycolytic pathway and adaptation to intranuclear parasitism within Enterocytozoonidae microsporidia.</title>
        <authorList>
            <person name="Wiredu Boakye D."/>
            <person name="Jaroenlak P."/>
            <person name="Prachumwat A."/>
            <person name="Williams T.A."/>
            <person name="Bateman K.S."/>
            <person name="Itsathitphaisarn O."/>
            <person name="Sritunyalucksana K."/>
            <person name="Paszkiewicz K.H."/>
            <person name="Moore K.A."/>
            <person name="Stentiford G.D."/>
            <person name="Williams B.A."/>
        </authorList>
    </citation>
    <scope>NUCLEOTIDE SEQUENCE [LARGE SCALE GENOMIC DNA]</scope>
    <source>
        <strain evidence="2 3">TH1</strain>
    </source>
</reference>
<organism evidence="2 3">
    <name type="scientific">Ecytonucleospora hepatopenaei</name>
    <dbReference type="NCBI Taxonomy" id="646526"/>
    <lineage>
        <taxon>Eukaryota</taxon>
        <taxon>Fungi</taxon>
        <taxon>Fungi incertae sedis</taxon>
        <taxon>Microsporidia</taxon>
        <taxon>Enterocytozoonidae</taxon>
        <taxon>Ecytonucleospora</taxon>
    </lineage>
</organism>
<gene>
    <name evidence="2" type="ORF">EHP00_562</name>
</gene>
<feature type="region of interest" description="Disordered" evidence="1">
    <location>
        <begin position="698"/>
        <end position="739"/>
    </location>
</feature>
<feature type="compositionally biased region" description="Basic and acidic residues" evidence="1">
    <location>
        <begin position="13"/>
        <end position="27"/>
    </location>
</feature>
<feature type="compositionally biased region" description="Basic and acidic residues" evidence="1">
    <location>
        <begin position="467"/>
        <end position="480"/>
    </location>
</feature>
<feature type="region of interest" description="Disordered" evidence="1">
    <location>
        <begin position="203"/>
        <end position="244"/>
    </location>
</feature>
<feature type="compositionally biased region" description="Basic and acidic residues" evidence="1">
    <location>
        <begin position="516"/>
        <end position="530"/>
    </location>
</feature>
<sequence>MSKGNLHDISSSDFERMKRTVVEKEPTKENNWEFLDSSNNEKELLEKLKNKNTVKVEISPKTEPKKIIDCLDEMKVGDSFFMQKETNTESLSGEDVSKEKSSETQKINSVETDKQPSKYMVDVDEKKDEGCAWASSTSLDCEETFKTKEPQTFGENIIVKNDTPQRSMSQIVKDAFAEESSEDLFGEKKENDQKCVVKEENIKADKEENFKNTSEISQSKQEKEDLHKKEIKKPSEKTAENDDWFAKSISSSSENAYFSDKEKVVNLTNELQQQLKVHTDQTKNNNNQDKFKNQNIESNEQKKTPVIVHKPLSINQKSSENATKSPTSSSNATKNTERTQTTKHGWLSSYSNRVLEMELVNEKLEVFKHKFKQEIMDEFNSKFNSAEKEKAKDYAKKEYKKKVKKRIEKIVKKRFSTEDKFKEILSMFMSSEEIESLTKNGLIAIRTEKNVFKTTNEKIKKDETVNKEEVWKKEKEEKDTVPNTNKFFSPGPVTSKKMPMSSGQAMASTASNSGEQQKEKEEHESSKNEDLLINMPTLPPTKPNDDIFSSKTRINQFHNKPAQKNSPFNSVKSCTVPQNNDKPIGNRSIIQGIVNKQKVNPKTAELMRAKIAAVPKMSPANNSAPIMSAPIGESKSVLDDLDEFNFNSEKDDEPQFGKEFMEDIKDKDGKNFDIYKQDPEPRSALSSFVNYFFKKKETQEDDQQPILTRSTVYKKTQMKKPTSPPKINRKPYPDTFIKK</sequence>
<dbReference type="AlphaFoldDB" id="A0A1W0E8E8"/>
<comment type="caution">
    <text evidence="2">The sequence shown here is derived from an EMBL/GenBank/DDBJ whole genome shotgun (WGS) entry which is preliminary data.</text>
</comment>